<dbReference type="Pfam" id="PF14035">
    <property type="entry name" value="YlzJ"/>
    <property type="match status" value="1"/>
</dbReference>
<proteinExistence type="predicted"/>
<dbReference type="EMBL" id="QCZG01000001">
    <property type="protein sequence ID" value="PWA13561.1"/>
    <property type="molecule type" value="Genomic_DNA"/>
</dbReference>
<accession>A0A2U1K7P7</accession>
<name>A0A2U1K7P7_9BACI</name>
<keyword evidence="2" id="KW-1185">Reference proteome</keyword>
<dbReference type="RefSeq" id="WP_116553065.1">
    <property type="nucleotide sequence ID" value="NZ_QCZG01000001.1"/>
</dbReference>
<comment type="caution">
    <text evidence="1">The sequence shown here is derived from an EMBL/GenBank/DDBJ whole genome shotgun (WGS) entry which is preliminary data.</text>
</comment>
<protein>
    <submittedName>
        <fullName evidence="1">Uncharacterized protein</fullName>
    </submittedName>
</protein>
<evidence type="ECO:0000313" key="1">
    <source>
        <dbReference type="EMBL" id="PWA13561.1"/>
    </source>
</evidence>
<reference evidence="1 2" key="1">
    <citation type="submission" date="2018-04" db="EMBL/GenBank/DDBJ databases">
        <title>Camelliibacillus theae gen. nov., sp. nov., isolated from Pu'er tea.</title>
        <authorList>
            <person name="Niu L."/>
        </authorList>
    </citation>
    <scope>NUCLEOTIDE SEQUENCE [LARGE SCALE GENOMIC DNA]</scope>
    <source>
        <strain evidence="1 2">T8</strain>
    </source>
</reference>
<dbReference type="AlphaFoldDB" id="A0A2U1K7P7"/>
<dbReference type="InterPro" id="IPR025619">
    <property type="entry name" value="YlzJ"/>
</dbReference>
<gene>
    <name evidence="1" type="ORF">DCC39_01315</name>
</gene>
<dbReference type="Proteomes" id="UP000245998">
    <property type="component" value="Unassembled WGS sequence"/>
</dbReference>
<sequence length="73" mass="8555">MIHYTIMPYEAVFSTQEEKSNERIVQLNNVQLVVQPKDDKWEIIRLISTDPNDYLNTSYQPGQMISFKPSFSS</sequence>
<dbReference type="OrthoDB" id="1683573at2"/>
<evidence type="ECO:0000313" key="2">
    <source>
        <dbReference type="Proteomes" id="UP000245998"/>
    </source>
</evidence>
<organism evidence="1 2">
    <name type="scientific">Pueribacillus theae</name>
    <dbReference type="NCBI Taxonomy" id="2171751"/>
    <lineage>
        <taxon>Bacteria</taxon>
        <taxon>Bacillati</taxon>
        <taxon>Bacillota</taxon>
        <taxon>Bacilli</taxon>
        <taxon>Bacillales</taxon>
        <taxon>Bacillaceae</taxon>
        <taxon>Pueribacillus</taxon>
    </lineage>
</organism>